<name>A0ABW7CMF9_9GAMM</name>
<comment type="caution">
    <text evidence="2">The sequence shown here is derived from an EMBL/GenBank/DDBJ whole genome shotgun (WGS) entry which is preliminary data.</text>
</comment>
<dbReference type="Proteomes" id="UP001605250">
    <property type="component" value="Unassembled WGS sequence"/>
</dbReference>
<evidence type="ECO:0000256" key="1">
    <source>
        <dbReference type="SAM" id="Phobius"/>
    </source>
</evidence>
<accession>A0ABW7CMF9</accession>
<proteinExistence type="predicted"/>
<keyword evidence="1" id="KW-0472">Membrane</keyword>
<keyword evidence="1" id="KW-0812">Transmembrane</keyword>
<dbReference type="InterPro" id="IPR010815">
    <property type="entry name" value="DUF1418"/>
</dbReference>
<keyword evidence="3" id="KW-1185">Reference proteome</keyword>
<reference evidence="2 3" key="1">
    <citation type="submission" date="2024-07" db="EMBL/GenBank/DDBJ databases">
        <title>Novel bacterial strain Erwinia sp. OPT-41 promoting growth of various crops.</title>
        <authorList>
            <person name="Egorshina A."/>
            <person name="Lukyantsev M.A."/>
            <person name="Golubev S.N."/>
            <person name="Muratova A.Y."/>
            <person name="Bulygina E.A."/>
        </authorList>
    </citation>
    <scope>NUCLEOTIDE SEQUENCE [LARGE SCALE GENOMIC DNA]</scope>
    <source>
        <strain evidence="2 3">OPT-41</strain>
    </source>
</reference>
<organism evidence="2 3">
    <name type="scientific">Erwinia plantamica</name>
    <dbReference type="NCBI Taxonomy" id="3237104"/>
    <lineage>
        <taxon>Bacteria</taxon>
        <taxon>Pseudomonadati</taxon>
        <taxon>Pseudomonadota</taxon>
        <taxon>Gammaproteobacteria</taxon>
        <taxon>Enterobacterales</taxon>
        <taxon>Erwiniaceae</taxon>
        <taxon>Erwinia</taxon>
    </lineage>
</organism>
<dbReference type="EMBL" id="JBGCUC010000011">
    <property type="protein sequence ID" value="MFG6077411.1"/>
    <property type="molecule type" value="Genomic_DNA"/>
</dbReference>
<evidence type="ECO:0000313" key="2">
    <source>
        <dbReference type="EMBL" id="MFG6077411.1"/>
    </source>
</evidence>
<feature type="transmembrane region" description="Helical" evidence="1">
    <location>
        <begin position="12"/>
        <end position="31"/>
    </location>
</feature>
<gene>
    <name evidence="2" type="ORF">AB3U87_13680</name>
</gene>
<keyword evidence="1" id="KW-1133">Transmembrane helix</keyword>
<protein>
    <submittedName>
        <fullName evidence="2">DUF1418 family protein</fullName>
    </submittedName>
</protein>
<evidence type="ECO:0000313" key="3">
    <source>
        <dbReference type="Proteomes" id="UP001605250"/>
    </source>
</evidence>
<dbReference type="RefSeq" id="WP_253454754.1">
    <property type="nucleotide sequence ID" value="NZ_JBGCUC010000011.1"/>
</dbReference>
<feature type="transmembrane region" description="Helical" evidence="1">
    <location>
        <begin position="43"/>
        <end position="67"/>
    </location>
</feature>
<sequence>MGGLTFSNMPKPVLIAEALGGIILLLSYLALHQVLPLPASFSGAFAATILLIVGLMMMLPAAIVMMWRTAKAMAPELFNLSEKSSPGEKHDADH</sequence>
<dbReference type="Pfam" id="PF07214">
    <property type="entry name" value="DUF1418"/>
    <property type="match status" value="1"/>
</dbReference>